<keyword evidence="4 7" id="KW-0238">DNA-binding</keyword>
<dbReference type="GO" id="GO:0072702">
    <property type="term" value="P:response to methyl methanesulfonate"/>
    <property type="evidence" value="ECO:0007669"/>
    <property type="project" value="UniProtKB-ARBA"/>
</dbReference>
<dbReference type="PROSITE" id="PS01251">
    <property type="entry name" value="PCNA_1"/>
    <property type="match status" value="1"/>
</dbReference>
<dbReference type="GO" id="GO:0003677">
    <property type="term" value="F:DNA binding"/>
    <property type="evidence" value="ECO:0007669"/>
    <property type="project" value="UniProtKB-KW"/>
</dbReference>
<sequence length="278" mass="31115">MFEAKLASAALLKKIVEAIKDLVTDAPFDCTENAVCLQAMDSSHVALVSLNLASSLFETYRCDRTINLGMSFANMAKALKCANNEDTCMLRYDEDDKIVFSFEDTKRGKTQEVTVRMMDIDNEHLGIPEQDYSAVVTMPSVDFQKTCRDLAMFSDSIMITVTKAGVEFTGKGETGSTVVNYAPTGTVDDENQEFSFMFERFTLLQSVLLTVNEPVNVNFSIKYMNHFAKATSLSNKVKLSMSNELPIVVEYPIDEDSTSYLRFFLAPKIQEDEDGMNE</sequence>
<dbReference type="InterPro" id="IPR022648">
    <property type="entry name" value="Pr_cel_nuc_antig_N"/>
</dbReference>
<evidence type="ECO:0000256" key="1">
    <source>
        <dbReference type="ARBA" id="ARBA00004123"/>
    </source>
</evidence>
<dbReference type="CDD" id="cd00577">
    <property type="entry name" value="PCNA"/>
    <property type="match status" value="1"/>
</dbReference>
<dbReference type="InterPro" id="IPR022659">
    <property type="entry name" value="Pr_cel_nuc_antig_CS"/>
</dbReference>
<feature type="domain" description="Proliferating cell nuclear antigen PCNA C-terminal" evidence="9">
    <location>
        <begin position="126"/>
        <end position="268"/>
    </location>
</feature>
<evidence type="ECO:0000259" key="9">
    <source>
        <dbReference type="Pfam" id="PF02747"/>
    </source>
</evidence>
<dbReference type="NCBIfam" id="TIGR00590">
    <property type="entry name" value="pcna"/>
    <property type="match status" value="1"/>
</dbReference>
<evidence type="ECO:0000313" key="11">
    <source>
        <dbReference type="WBParaSite" id="SMUV_0000186101-mRNA-1"/>
    </source>
</evidence>
<dbReference type="GO" id="GO:0006272">
    <property type="term" value="P:leading strand elongation"/>
    <property type="evidence" value="ECO:0007669"/>
    <property type="project" value="TreeGrafter"/>
</dbReference>
<accession>A0A0N5ACI5</accession>
<dbReference type="Proteomes" id="UP000046393">
    <property type="component" value="Unplaced"/>
</dbReference>
<comment type="similarity">
    <text evidence="2 7">Belongs to the PCNA family.</text>
</comment>
<dbReference type="Pfam" id="PF02747">
    <property type="entry name" value="PCNA_C"/>
    <property type="match status" value="1"/>
</dbReference>
<dbReference type="InterPro" id="IPR022649">
    <property type="entry name" value="Pr_cel_nuc_antig_C"/>
</dbReference>
<evidence type="ECO:0000313" key="10">
    <source>
        <dbReference type="Proteomes" id="UP000046393"/>
    </source>
</evidence>
<reference evidence="11" key="1">
    <citation type="submission" date="2017-02" db="UniProtKB">
        <authorList>
            <consortium name="WormBaseParasite"/>
        </authorList>
    </citation>
    <scope>IDENTIFICATION</scope>
</reference>
<dbReference type="WBParaSite" id="SMUV_0000186101-mRNA-1">
    <property type="protein sequence ID" value="SMUV_0000186101-mRNA-1"/>
    <property type="gene ID" value="SMUV_0000186101"/>
</dbReference>
<evidence type="ECO:0000256" key="2">
    <source>
        <dbReference type="ARBA" id="ARBA00010462"/>
    </source>
</evidence>
<evidence type="ECO:0000259" key="8">
    <source>
        <dbReference type="Pfam" id="PF00705"/>
    </source>
</evidence>
<organism evidence="10 11">
    <name type="scientific">Syphacia muris</name>
    <dbReference type="NCBI Taxonomy" id="451379"/>
    <lineage>
        <taxon>Eukaryota</taxon>
        <taxon>Metazoa</taxon>
        <taxon>Ecdysozoa</taxon>
        <taxon>Nematoda</taxon>
        <taxon>Chromadorea</taxon>
        <taxon>Rhabditida</taxon>
        <taxon>Spirurina</taxon>
        <taxon>Oxyuridomorpha</taxon>
        <taxon>Oxyuroidea</taxon>
        <taxon>Oxyuridae</taxon>
        <taxon>Syphacia</taxon>
    </lineage>
</organism>
<dbReference type="AlphaFoldDB" id="A0A0N5ACI5"/>
<evidence type="ECO:0000256" key="3">
    <source>
        <dbReference type="ARBA" id="ARBA00022705"/>
    </source>
</evidence>
<dbReference type="GO" id="GO:0030337">
    <property type="term" value="F:DNA polymerase processivity factor activity"/>
    <property type="evidence" value="ECO:0007669"/>
    <property type="project" value="InterPro"/>
</dbReference>
<evidence type="ECO:0000256" key="5">
    <source>
        <dbReference type="ARBA" id="ARBA00023242"/>
    </source>
</evidence>
<protein>
    <recommendedName>
        <fullName evidence="6">DNA sliding clamp PCNA</fullName>
    </recommendedName>
</protein>
<dbReference type="STRING" id="451379.A0A0N5ACI5"/>
<proteinExistence type="inferred from homology"/>
<dbReference type="Pfam" id="PF00705">
    <property type="entry name" value="PCNA_N"/>
    <property type="match status" value="1"/>
</dbReference>
<comment type="subcellular location">
    <subcellularLocation>
        <location evidence="1 6">Nucleus</location>
    </subcellularLocation>
</comment>
<feature type="domain" description="Proliferating cell nuclear antigen PCNA N-terminal" evidence="8">
    <location>
        <begin position="1"/>
        <end position="122"/>
    </location>
</feature>
<dbReference type="PANTHER" id="PTHR11352">
    <property type="entry name" value="PROLIFERATING CELL NUCLEAR ANTIGEN"/>
    <property type="match status" value="1"/>
</dbReference>
<evidence type="ECO:0000256" key="4">
    <source>
        <dbReference type="ARBA" id="ARBA00023125"/>
    </source>
</evidence>
<dbReference type="HAMAP" id="MF_00317">
    <property type="entry name" value="DNApol_clamp_arch"/>
    <property type="match status" value="1"/>
</dbReference>
<dbReference type="FunFam" id="3.70.10.10:FF:000001">
    <property type="entry name" value="Proliferating cell nuclear antigen"/>
    <property type="match status" value="1"/>
</dbReference>
<dbReference type="InterPro" id="IPR000730">
    <property type="entry name" value="Pr_cel_nuc_antig"/>
</dbReference>
<dbReference type="PANTHER" id="PTHR11352:SF0">
    <property type="entry name" value="PROLIFERATING CELL NUCLEAR ANTIGEN"/>
    <property type="match status" value="1"/>
</dbReference>
<dbReference type="GO" id="GO:0042542">
    <property type="term" value="P:response to hydrogen peroxide"/>
    <property type="evidence" value="ECO:0007669"/>
    <property type="project" value="UniProtKB-ARBA"/>
</dbReference>
<keyword evidence="3 7" id="KW-0235">DNA replication</keyword>
<dbReference type="PRINTS" id="PR00339">
    <property type="entry name" value="PCNACYCLIN"/>
</dbReference>
<evidence type="ECO:0000256" key="7">
    <source>
        <dbReference type="RuleBase" id="RU003671"/>
    </source>
</evidence>
<comment type="function">
    <text evidence="6">This protein is an auxiliary protein of DNA polymerase delta and is involved in the control of eukaryotic DNA replication by increasing the polymerase's processivity during elongation of the leading strand.</text>
</comment>
<dbReference type="SUPFAM" id="SSF55979">
    <property type="entry name" value="DNA clamp"/>
    <property type="match status" value="2"/>
</dbReference>
<keyword evidence="5 6" id="KW-0539">Nucleus</keyword>
<evidence type="ECO:0000256" key="6">
    <source>
        <dbReference type="RuleBase" id="RU000641"/>
    </source>
</evidence>
<dbReference type="Gene3D" id="3.70.10.10">
    <property type="match status" value="1"/>
</dbReference>
<name>A0A0N5ACI5_9BILA</name>
<dbReference type="GO" id="GO:0019985">
    <property type="term" value="P:translesion synthesis"/>
    <property type="evidence" value="ECO:0007669"/>
    <property type="project" value="TreeGrafter"/>
</dbReference>
<dbReference type="GO" id="GO:0043626">
    <property type="term" value="C:PCNA complex"/>
    <property type="evidence" value="ECO:0007669"/>
    <property type="project" value="TreeGrafter"/>
</dbReference>
<dbReference type="InterPro" id="IPR046938">
    <property type="entry name" value="DNA_clamp_sf"/>
</dbReference>
<keyword evidence="10" id="KW-1185">Reference proteome</keyword>
<dbReference type="GO" id="GO:0006298">
    <property type="term" value="P:mismatch repair"/>
    <property type="evidence" value="ECO:0007669"/>
    <property type="project" value="TreeGrafter"/>
</dbReference>
<dbReference type="GO" id="GO:0006275">
    <property type="term" value="P:regulation of DNA replication"/>
    <property type="evidence" value="ECO:0007669"/>
    <property type="project" value="InterPro"/>
</dbReference>